<dbReference type="Pfam" id="PF07677">
    <property type="entry name" value="A2M_recep"/>
    <property type="match status" value="1"/>
</dbReference>
<sequence>ITSIFLHFNVAPAPDLLLSMSPLAFPLTVQSASYPRSYVAESRPSPIEVRSFFPETWLWELQYVGESGKVNLKRHVPHTITDWIGTAICVSPQFGLGIAPPVQLTAFQPFFLDYTMPYSVKRGEVMHLKVSLFNFLSHSLPVRMTFEESSGIELLDTNSTLTVCISERTNFVQRFRIRASELGEVNITVSAEIDAFFPEECGPEIMLNRRDVLVKPILVYPEGFPVEVTKSAFICPSNFSEDVKVDWALDLPSDVVEDSARADVSIVGDLLGTYTTEFGPPGLECQWAVGEQNMILFVPNLHVINYLNSTQQENPVLKAEAIKNMQKGYQRELNYRHSDGSYSAFGDSDEEGSMWLTSFVVKSFAQARTHIFVDEEELKTSIRWIIKKQLENGCFPVIGNVFHKDMKGGLTGESSSAALTAYVLISLLETGFPLSPSVTANTVFCLKGDADPDVYTLALTTYAFILLGEKNMAQESMKRFLGKATQQQDLLWWEKPGTTSLGLSVEMTAYGVLSLVKLGGEENLIRALQAVRWISKHRNSQGGFVSTQDTVVALEALAKYALTLPRSENGLNVTVMAAEMQHTFHIQEQERLLLKKHHLPLLPTRVEITGAGEGCALVQTSLRYNVRNASGGDAFELEVRTGPVASVDECTMQRLEACVQFKLSNQASNMAVLEVYMVTGYVPDRTSLYLLTHQPNINVKRWEEEKDKVNFYFEEVTTRRQCINFLVVQETEVENPAPAIVKVYDYYHQEFSVETKYNTDGGCRNEKLPHPQPDTLNENSVNSDLTFDFTGIVDLQEATSNISESIETIIQKDKSGNDTEGLNPLFVNVDHDLETPSGEEGPVPVYALPDSSFNATSFSLPQADEDPAVADSAVSCPMCGDSPPEHFSSLYCSSGTVYKLSTRKGSNARLLINMSPGQVAHRIRKLVKLQLDPRCNCKPLEKVGGHLLLLDKDPSTNRLENEGDPESMPELKLNSSMALITVEALPGQPEIVKEARSAC</sequence>
<dbReference type="Gene3D" id="2.60.40.10">
    <property type="entry name" value="Immunoglobulins"/>
    <property type="match status" value="1"/>
</dbReference>
<comment type="similarity">
    <text evidence="1">Belongs to the protease inhibitor I39 (alpha-2-macroglobulin) family.</text>
</comment>
<dbReference type="CDD" id="cd02897">
    <property type="entry name" value="A2M_2"/>
    <property type="match status" value="1"/>
</dbReference>
<dbReference type="Gene3D" id="2.60.40.690">
    <property type="entry name" value="Alpha-macroglobulin, receptor-binding domain"/>
    <property type="match status" value="1"/>
</dbReference>
<keyword evidence="2" id="KW-0646">Protease inhibitor</keyword>
<dbReference type="GO" id="GO:0004867">
    <property type="term" value="F:serine-type endopeptidase inhibitor activity"/>
    <property type="evidence" value="ECO:0007669"/>
    <property type="project" value="UniProtKB-KW"/>
</dbReference>
<evidence type="ECO:0000313" key="6">
    <source>
        <dbReference type="EMBL" id="KAJ9576011.1"/>
    </source>
</evidence>
<dbReference type="InterPro" id="IPR050473">
    <property type="entry name" value="A2M/Complement_sys"/>
</dbReference>
<dbReference type="Gene3D" id="2.20.130.20">
    <property type="match status" value="1"/>
</dbReference>
<keyword evidence="7" id="KW-1185">Reference proteome</keyword>
<reference evidence="6" key="2">
    <citation type="submission" date="2023-05" db="EMBL/GenBank/DDBJ databases">
        <authorList>
            <person name="Fouks B."/>
        </authorList>
    </citation>
    <scope>NUCLEOTIDE SEQUENCE</scope>
    <source>
        <strain evidence="6">Stay&amp;Tobe</strain>
        <tissue evidence="6">Testes</tissue>
    </source>
</reference>
<dbReference type="SUPFAM" id="SSF81296">
    <property type="entry name" value="E set domains"/>
    <property type="match status" value="1"/>
</dbReference>
<evidence type="ECO:0000313" key="7">
    <source>
        <dbReference type="Proteomes" id="UP001233999"/>
    </source>
</evidence>
<gene>
    <name evidence="6" type="ORF">L9F63_007111</name>
</gene>
<dbReference type="EMBL" id="JASPKZ010009810">
    <property type="protein sequence ID" value="KAJ9576011.1"/>
    <property type="molecule type" value="Genomic_DNA"/>
</dbReference>
<comment type="caution">
    <text evidence="6">The sequence shown here is derived from an EMBL/GenBank/DDBJ whole genome shotgun (WGS) entry which is preliminary data.</text>
</comment>
<proteinExistence type="inferred from homology"/>
<feature type="non-terminal residue" evidence="6">
    <location>
        <position position="999"/>
    </location>
</feature>
<dbReference type="InterPro" id="IPR036595">
    <property type="entry name" value="A-macroglobulin_rcpt-bd_sf"/>
</dbReference>
<dbReference type="SUPFAM" id="SSF49410">
    <property type="entry name" value="Alpha-macroglobulin receptor domain"/>
    <property type="match status" value="1"/>
</dbReference>
<dbReference type="InterPro" id="IPR013783">
    <property type="entry name" value="Ig-like_fold"/>
</dbReference>
<dbReference type="PANTHER" id="PTHR11412:SF171">
    <property type="entry name" value="PREGNANCY ZONE PROTEIN-LIKE PROTEIN"/>
    <property type="match status" value="1"/>
</dbReference>
<dbReference type="SUPFAM" id="SSF48239">
    <property type="entry name" value="Terpenoid cyclases/Protein prenyltransferases"/>
    <property type="match status" value="1"/>
</dbReference>
<feature type="domain" description="Alpha-2-macroglobulin" evidence="4">
    <location>
        <begin position="56"/>
        <end position="146"/>
    </location>
</feature>
<evidence type="ECO:0000256" key="1">
    <source>
        <dbReference type="ARBA" id="ARBA00010952"/>
    </source>
</evidence>
<dbReference type="PANTHER" id="PTHR11412">
    <property type="entry name" value="MACROGLOBULIN / COMPLEMENT"/>
    <property type="match status" value="1"/>
</dbReference>
<keyword evidence="3" id="KW-0722">Serine protease inhibitor</keyword>
<dbReference type="InterPro" id="IPR014756">
    <property type="entry name" value="Ig_E-set"/>
</dbReference>
<dbReference type="Pfam" id="PF00207">
    <property type="entry name" value="A2M"/>
    <property type="match status" value="1"/>
</dbReference>
<dbReference type="SMART" id="SM01361">
    <property type="entry name" value="A2M_recep"/>
    <property type="match status" value="1"/>
</dbReference>
<reference evidence="6" key="1">
    <citation type="journal article" date="2023" name="IScience">
        <title>Live-bearing cockroach genome reveals convergent evolutionary mechanisms linked to viviparity in insects and beyond.</title>
        <authorList>
            <person name="Fouks B."/>
            <person name="Harrison M.C."/>
            <person name="Mikhailova A.A."/>
            <person name="Marchal E."/>
            <person name="English S."/>
            <person name="Carruthers M."/>
            <person name="Jennings E.C."/>
            <person name="Chiamaka E.L."/>
            <person name="Frigard R.A."/>
            <person name="Pippel M."/>
            <person name="Attardo G.M."/>
            <person name="Benoit J.B."/>
            <person name="Bornberg-Bauer E."/>
            <person name="Tobe S.S."/>
        </authorList>
    </citation>
    <scope>NUCLEOTIDE SEQUENCE</scope>
    <source>
        <strain evidence="6">Stay&amp;Tobe</strain>
    </source>
</reference>
<dbReference type="GO" id="GO:0005615">
    <property type="term" value="C:extracellular space"/>
    <property type="evidence" value="ECO:0007669"/>
    <property type="project" value="InterPro"/>
</dbReference>
<accession>A0AAD8E3Z9</accession>
<dbReference type="InterPro" id="IPR011626">
    <property type="entry name" value="Alpha-macroglobulin_TED"/>
</dbReference>
<evidence type="ECO:0008006" key="8">
    <source>
        <dbReference type="Google" id="ProtNLM"/>
    </source>
</evidence>
<organism evidence="6 7">
    <name type="scientific">Diploptera punctata</name>
    <name type="common">Pacific beetle cockroach</name>
    <dbReference type="NCBI Taxonomy" id="6984"/>
    <lineage>
        <taxon>Eukaryota</taxon>
        <taxon>Metazoa</taxon>
        <taxon>Ecdysozoa</taxon>
        <taxon>Arthropoda</taxon>
        <taxon>Hexapoda</taxon>
        <taxon>Insecta</taxon>
        <taxon>Pterygota</taxon>
        <taxon>Neoptera</taxon>
        <taxon>Polyneoptera</taxon>
        <taxon>Dictyoptera</taxon>
        <taxon>Blattodea</taxon>
        <taxon>Blaberoidea</taxon>
        <taxon>Blaberidae</taxon>
        <taxon>Diplopterinae</taxon>
        <taxon>Diploptera</taxon>
    </lineage>
</organism>
<evidence type="ECO:0000256" key="2">
    <source>
        <dbReference type="ARBA" id="ARBA00022690"/>
    </source>
</evidence>
<dbReference type="AlphaFoldDB" id="A0AAD8E3Z9"/>
<dbReference type="InterPro" id="IPR008930">
    <property type="entry name" value="Terpenoid_cyclase/PrenylTrfase"/>
</dbReference>
<dbReference type="SMART" id="SM01360">
    <property type="entry name" value="A2M"/>
    <property type="match status" value="1"/>
</dbReference>
<dbReference type="Gene3D" id="1.50.10.20">
    <property type="match status" value="1"/>
</dbReference>
<evidence type="ECO:0000259" key="5">
    <source>
        <dbReference type="SMART" id="SM01361"/>
    </source>
</evidence>
<name>A0AAD8E3Z9_DIPPU</name>
<evidence type="ECO:0000256" key="3">
    <source>
        <dbReference type="ARBA" id="ARBA00022900"/>
    </source>
</evidence>
<evidence type="ECO:0000259" key="4">
    <source>
        <dbReference type="SMART" id="SM01360"/>
    </source>
</evidence>
<feature type="domain" description="Alpha-macroglobulin receptor-binding" evidence="5">
    <location>
        <begin position="668"/>
        <end position="757"/>
    </location>
</feature>
<dbReference type="Proteomes" id="UP001233999">
    <property type="component" value="Unassembled WGS sequence"/>
</dbReference>
<dbReference type="Gene3D" id="2.60.120.1540">
    <property type="match status" value="1"/>
</dbReference>
<protein>
    <recommendedName>
        <fullName evidence="8">Alpha-2-macroglobulin</fullName>
    </recommendedName>
</protein>
<dbReference type="InterPro" id="IPR041813">
    <property type="entry name" value="A2M_TED"/>
</dbReference>
<dbReference type="InterPro" id="IPR009048">
    <property type="entry name" value="A-macroglobulin_rcpt-bd"/>
</dbReference>
<dbReference type="Pfam" id="PF07678">
    <property type="entry name" value="TED_complement"/>
    <property type="match status" value="1"/>
</dbReference>
<dbReference type="InterPro" id="IPR001599">
    <property type="entry name" value="Macroglobln_a2"/>
</dbReference>